<proteinExistence type="inferred from homology"/>
<dbReference type="OrthoDB" id="9798604at2"/>
<organism evidence="7 8">
    <name type="scientific">Cereibacter azotoformans</name>
    <dbReference type="NCBI Taxonomy" id="43057"/>
    <lineage>
        <taxon>Bacteria</taxon>
        <taxon>Pseudomonadati</taxon>
        <taxon>Pseudomonadota</taxon>
        <taxon>Alphaproteobacteria</taxon>
        <taxon>Rhodobacterales</taxon>
        <taxon>Paracoccaceae</taxon>
        <taxon>Cereibacter</taxon>
    </lineage>
</organism>
<name>A0A2T5K5P6_9RHOB</name>
<dbReference type="PRINTS" id="PR00420">
    <property type="entry name" value="RNGMNOXGNASE"/>
</dbReference>
<dbReference type="PANTHER" id="PTHR42784">
    <property type="entry name" value="PYRANOSE 2-OXIDASE"/>
    <property type="match status" value="1"/>
</dbReference>
<keyword evidence="4" id="KW-0274">FAD</keyword>
<dbReference type="RefSeq" id="WP_108221225.1">
    <property type="nucleotide sequence ID" value="NZ_CP090022.1"/>
</dbReference>
<dbReference type="Gene3D" id="3.50.50.60">
    <property type="entry name" value="FAD/NAD(P)-binding domain"/>
    <property type="match status" value="2"/>
</dbReference>
<accession>A0A2T5K5P6</accession>
<dbReference type="Pfam" id="PF05199">
    <property type="entry name" value="GMC_oxred_C"/>
    <property type="match status" value="1"/>
</dbReference>
<evidence type="ECO:0000256" key="3">
    <source>
        <dbReference type="ARBA" id="ARBA00022630"/>
    </source>
</evidence>
<protein>
    <submittedName>
        <fullName evidence="7">Choline dehydrogenase-like flavoprotein</fullName>
    </submittedName>
</protein>
<comment type="similarity">
    <text evidence="2">Belongs to the GMC oxidoreductase family.</text>
</comment>
<evidence type="ECO:0000256" key="2">
    <source>
        <dbReference type="ARBA" id="ARBA00010790"/>
    </source>
</evidence>
<keyword evidence="3" id="KW-0285">Flavoprotein</keyword>
<evidence type="ECO:0000256" key="4">
    <source>
        <dbReference type="ARBA" id="ARBA00022827"/>
    </source>
</evidence>
<keyword evidence="8" id="KW-1185">Reference proteome</keyword>
<dbReference type="InterPro" id="IPR007867">
    <property type="entry name" value="GMC_OxRtase_C"/>
</dbReference>
<dbReference type="InterPro" id="IPR036188">
    <property type="entry name" value="FAD/NAD-bd_sf"/>
</dbReference>
<sequence>MEADPTFDVAIVGSGPAGLAVASRLVGRGLSLVLIEAGNADRDRQDEQDSLSAENEVGPKHPAAHLYRRRMLGGSSTVWGGRCIPFDQADYLIGGGGTGWPIDPAEIERHQRVAAEFLDCGEPQFDEAAFETPAWRSRSPRIDLDLDLIERFSRPTNLWRKMRDSLRARSDLRLLADHVVVRVDLSSDGTRVEGLRTIDRRSGSGDLLRARHVVLACGGIETTRLLLASRNVQPRGIGNHSDQLGRHYMTHLIGDVGELDLSPAFDQARIDYRRTRDGIYARSLIRLSPALRLRERLPNAVWRPVSPPFWNPSHHDPILSAVHLAKAILPKEYHGHPAEALAQRNGWRDPAAHVANILRHPGTLAAYVPVIMAKRILARRKLPSVFLLRPDRHYRLEINAEQLPDPSSRITLGDSRDRWGMPRIRLDWQVNGATLEGVQQSLAHLAGLMPKHGVGRLLMQPDQVAEGLVSQGGHHIGTTRMGKSPERGVVDSDCTVFGVPNLHVAGASVFPTSGAVNPTLLLTCLAFRLADHLLARLAPAPVLALATSEPAPPRPLAELPPVAAAVQAIP</sequence>
<dbReference type="InterPro" id="IPR051473">
    <property type="entry name" value="P2Ox-like"/>
</dbReference>
<comment type="cofactor">
    <cofactor evidence="1">
        <name>FAD</name>
        <dbReference type="ChEBI" id="CHEBI:57692"/>
    </cofactor>
</comment>
<dbReference type="SUPFAM" id="SSF51905">
    <property type="entry name" value="FAD/NAD(P)-binding domain"/>
    <property type="match status" value="1"/>
</dbReference>
<dbReference type="Proteomes" id="UP000244060">
    <property type="component" value="Unassembled WGS sequence"/>
</dbReference>
<dbReference type="PANTHER" id="PTHR42784:SF1">
    <property type="entry name" value="PYRANOSE 2-OXIDASE"/>
    <property type="match status" value="1"/>
</dbReference>
<evidence type="ECO:0000256" key="5">
    <source>
        <dbReference type="ARBA" id="ARBA00023002"/>
    </source>
</evidence>
<dbReference type="AlphaFoldDB" id="A0A2T5K5P6"/>
<dbReference type="GO" id="GO:0016614">
    <property type="term" value="F:oxidoreductase activity, acting on CH-OH group of donors"/>
    <property type="evidence" value="ECO:0007669"/>
    <property type="project" value="InterPro"/>
</dbReference>
<evidence type="ECO:0000256" key="1">
    <source>
        <dbReference type="ARBA" id="ARBA00001974"/>
    </source>
</evidence>
<gene>
    <name evidence="7" type="ORF">C8J28_11132</name>
</gene>
<keyword evidence="5" id="KW-0560">Oxidoreductase</keyword>
<evidence type="ECO:0000313" key="8">
    <source>
        <dbReference type="Proteomes" id="UP000244060"/>
    </source>
</evidence>
<evidence type="ECO:0000313" key="7">
    <source>
        <dbReference type="EMBL" id="PTR17746.1"/>
    </source>
</evidence>
<evidence type="ECO:0000259" key="6">
    <source>
        <dbReference type="Pfam" id="PF05199"/>
    </source>
</evidence>
<dbReference type="EMBL" id="QAOT01000011">
    <property type="protein sequence ID" value="PTR17746.1"/>
    <property type="molecule type" value="Genomic_DNA"/>
</dbReference>
<reference evidence="7 8" key="1">
    <citation type="submission" date="2018-04" db="EMBL/GenBank/DDBJ databases">
        <title>Genomic Encyclopedia of Type Strains, Phase III (KMG-III): the genomes of soil and plant-associated and newly described type strains.</title>
        <authorList>
            <person name="Whitman W."/>
        </authorList>
    </citation>
    <scope>NUCLEOTIDE SEQUENCE [LARGE SCALE GENOMIC DNA]</scope>
    <source>
        <strain evidence="7 8">KA25</strain>
    </source>
</reference>
<comment type="caution">
    <text evidence="7">The sequence shown here is derived from an EMBL/GenBank/DDBJ whole genome shotgun (WGS) entry which is preliminary data.</text>
</comment>
<feature type="domain" description="Glucose-methanol-choline oxidoreductase C-terminal" evidence="6">
    <location>
        <begin position="404"/>
        <end position="526"/>
    </location>
</feature>